<dbReference type="Proteomes" id="UP000236291">
    <property type="component" value="Unassembled WGS sequence"/>
</dbReference>
<protein>
    <submittedName>
        <fullName evidence="1">Uncharacterized protein</fullName>
    </submittedName>
</protein>
<dbReference type="EMBL" id="ASHM01065401">
    <property type="protein sequence ID" value="PNX91213.1"/>
    <property type="molecule type" value="Genomic_DNA"/>
</dbReference>
<name>A0A2K3MK43_TRIPR</name>
<comment type="caution">
    <text evidence="1">The sequence shown here is derived from an EMBL/GenBank/DDBJ whole genome shotgun (WGS) entry which is preliminary data.</text>
</comment>
<gene>
    <name evidence="1" type="ORF">L195_g047343</name>
</gene>
<reference evidence="1 2" key="1">
    <citation type="journal article" date="2014" name="Am. J. Bot.">
        <title>Genome assembly and annotation for red clover (Trifolium pratense; Fabaceae).</title>
        <authorList>
            <person name="Istvanek J."/>
            <person name="Jaros M."/>
            <person name="Krenek A."/>
            <person name="Repkova J."/>
        </authorList>
    </citation>
    <scope>NUCLEOTIDE SEQUENCE [LARGE SCALE GENOMIC DNA]</scope>
    <source>
        <strain evidence="2">cv. Tatra</strain>
        <tissue evidence="1">Young leaves</tissue>
    </source>
</reference>
<proteinExistence type="predicted"/>
<evidence type="ECO:0000313" key="2">
    <source>
        <dbReference type="Proteomes" id="UP000236291"/>
    </source>
</evidence>
<accession>A0A2K3MK43</accession>
<evidence type="ECO:0000313" key="1">
    <source>
        <dbReference type="EMBL" id="PNX91213.1"/>
    </source>
</evidence>
<dbReference type="AlphaFoldDB" id="A0A2K3MK43"/>
<organism evidence="1 2">
    <name type="scientific">Trifolium pratense</name>
    <name type="common">Red clover</name>
    <dbReference type="NCBI Taxonomy" id="57577"/>
    <lineage>
        <taxon>Eukaryota</taxon>
        <taxon>Viridiplantae</taxon>
        <taxon>Streptophyta</taxon>
        <taxon>Embryophyta</taxon>
        <taxon>Tracheophyta</taxon>
        <taxon>Spermatophyta</taxon>
        <taxon>Magnoliopsida</taxon>
        <taxon>eudicotyledons</taxon>
        <taxon>Gunneridae</taxon>
        <taxon>Pentapetalae</taxon>
        <taxon>rosids</taxon>
        <taxon>fabids</taxon>
        <taxon>Fabales</taxon>
        <taxon>Fabaceae</taxon>
        <taxon>Papilionoideae</taxon>
        <taxon>50 kb inversion clade</taxon>
        <taxon>NPAAA clade</taxon>
        <taxon>Hologalegina</taxon>
        <taxon>IRL clade</taxon>
        <taxon>Trifolieae</taxon>
        <taxon>Trifolium</taxon>
    </lineage>
</organism>
<reference evidence="1 2" key="2">
    <citation type="journal article" date="2017" name="Front. Plant Sci.">
        <title>Gene Classification and Mining of Molecular Markers Useful in Red Clover (Trifolium pratense) Breeding.</title>
        <authorList>
            <person name="Istvanek J."/>
            <person name="Dluhosova J."/>
            <person name="Dluhos P."/>
            <person name="Patkova L."/>
            <person name="Nedelnik J."/>
            <person name="Repkova J."/>
        </authorList>
    </citation>
    <scope>NUCLEOTIDE SEQUENCE [LARGE SCALE GENOMIC DNA]</scope>
    <source>
        <strain evidence="2">cv. Tatra</strain>
        <tissue evidence="1">Young leaves</tissue>
    </source>
</reference>
<sequence>MYASFQSKSFIFNVVKLGDGMMNNGCKPICSWWTSWFVLSSFEGLVVWCIQSYGCFGGGYGSCWIPIVLLCIEGLGLF</sequence>